<evidence type="ECO:0000256" key="2">
    <source>
        <dbReference type="ARBA" id="ARBA00009045"/>
    </source>
</evidence>
<dbReference type="EMBL" id="CP017141">
    <property type="protein sequence ID" value="AOM80526.1"/>
    <property type="molecule type" value="Genomic_DNA"/>
</dbReference>
<dbReference type="GO" id="GO:0016020">
    <property type="term" value="C:membrane"/>
    <property type="evidence" value="ECO:0007669"/>
    <property type="project" value="UniProtKB-SubCell"/>
</dbReference>
<dbReference type="GO" id="GO:0004252">
    <property type="term" value="F:serine-type endopeptidase activity"/>
    <property type="evidence" value="ECO:0007669"/>
    <property type="project" value="InterPro"/>
</dbReference>
<evidence type="ECO:0000256" key="1">
    <source>
        <dbReference type="ARBA" id="ARBA00004141"/>
    </source>
</evidence>
<dbReference type="Pfam" id="PF01694">
    <property type="entry name" value="Rhomboid"/>
    <property type="match status" value="1"/>
</dbReference>
<proteinExistence type="inferred from homology"/>
<dbReference type="Proteomes" id="UP000094313">
    <property type="component" value="Chromosome"/>
</dbReference>
<feature type="transmembrane region" description="Helical" evidence="7">
    <location>
        <begin position="237"/>
        <end position="256"/>
    </location>
</feature>
<feature type="transmembrane region" description="Helical" evidence="7">
    <location>
        <begin position="346"/>
        <end position="365"/>
    </location>
</feature>
<name>A0A1D7QPC1_9SPHI</name>
<sequence length="489" mass="54933">MAIGFTPRYKEEIPLKGETRHSFLVHAIETIDKLGWRIVQLSESGVVAYTDKGAFSWNAELKVLIEEEEVGIESTSVGNEVMDWGRNKKNVRQFLAAYQELEPLSEEELSTKYEALKVSFVPPEDDILRIPPPTAAENLKEFLYIFRPVKGYIVTPVFMYLNMLIFILMAISGVNVFEPSAESLLSWGANFRPLTLEGQPWRLLTNCFLHIGVLHLLMNMYALVYIGVLLEPHLGKIRFISAYLLAGITASVASLWWNDLTISAGASGAIFGMYGVFLAMLTTNLIEKDTRKALLTSIAVFVIFNLLTGVRGGIDNAAHIGGLLGGIIIGYAFVPSLKKEGQLNLKFGTIALLVFFVLSTSFVVYKKMPNDYGVYDQKIARFTALETKALEVYKLPKDAPKEQLLKGLKEDGIVNWHKSLAIINELDKLNLPEVFHQRNVLLKKYCELRIKSYDLAYKAIAENTEKYKDEMVGYNVAIQNLLNELTAQK</sequence>
<evidence type="ECO:0000256" key="4">
    <source>
        <dbReference type="ARBA" id="ARBA00022801"/>
    </source>
</evidence>
<evidence type="ECO:0000256" key="6">
    <source>
        <dbReference type="ARBA" id="ARBA00023136"/>
    </source>
</evidence>
<dbReference type="PANTHER" id="PTHR43731:SF14">
    <property type="entry name" value="PRESENILIN-ASSOCIATED RHOMBOID-LIKE PROTEIN, MITOCHONDRIAL"/>
    <property type="match status" value="1"/>
</dbReference>
<feature type="transmembrane region" description="Helical" evidence="7">
    <location>
        <begin position="262"/>
        <end position="281"/>
    </location>
</feature>
<gene>
    <name evidence="9" type="ORF">BFS30_27230</name>
</gene>
<evidence type="ECO:0000256" key="5">
    <source>
        <dbReference type="ARBA" id="ARBA00022989"/>
    </source>
</evidence>
<protein>
    <recommendedName>
        <fullName evidence="8">Peptidase S54 rhomboid domain-containing protein</fullName>
    </recommendedName>
</protein>
<accession>A0A1D7QPC1</accession>
<organism evidence="9 10">
    <name type="scientific">Pedobacter steynii</name>
    <dbReference type="NCBI Taxonomy" id="430522"/>
    <lineage>
        <taxon>Bacteria</taxon>
        <taxon>Pseudomonadati</taxon>
        <taxon>Bacteroidota</taxon>
        <taxon>Sphingobacteriia</taxon>
        <taxon>Sphingobacteriales</taxon>
        <taxon>Sphingobacteriaceae</taxon>
        <taxon>Pedobacter</taxon>
    </lineage>
</organism>
<keyword evidence="5 7" id="KW-1133">Transmembrane helix</keyword>
<comment type="subcellular location">
    <subcellularLocation>
        <location evidence="1">Membrane</location>
        <topology evidence="1">Multi-pass membrane protein</topology>
    </subcellularLocation>
</comment>
<keyword evidence="6 7" id="KW-0472">Membrane</keyword>
<keyword evidence="4" id="KW-0378">Hydrolase</keyword>
<keyword evidence="10" id="KW-1185">Reference proteome</keyword>
<dbReference type="InterPro" id="IPR022764">
    <property type="entry name" value="Peptidase_S54_rhomboid_dom"/>
</dbReference>
<evidence type="ECO:0000256" key="3">
    <source>
        <dbReference type="ARBA" id="ARBA00022692"/>
    </source>
</evidence>
<dbReference type="OrthoDB" id="9778341at2"/>
<feature type="transmembrane region" description="Helical" evidence="7">
    <location>
        <begin position="208"/>
        <end position="230"/>
    </location>
</feature>
<evidence type="ECO:0000259" key="8">
    <source>
        <dbReference type="Pfam" id="PF01694"/>
    </source>
</evidence>
<dbReference type="PANTHER" id="PTHR43731">
    <property type="entry name" value="RHOMBOID PROTEASE"/>
    <property type="match status" value="1"/>
</dbReference>
<dbReference type="RefSeq" id="WP_069382184.1">
    <property type="nucleotide sequence ID" value="NZ_CP017141.1"/>
</dbReference>
<dbReference type="SUPFAM" id="SSF144091">
    <property type="entry name" value="Rhomboid-like"/>
    <property type="match status" value="1"/>
</dbReference>
<feature type="transmembrane region" description="Helical" evidence="7">
    <location>
        <begin position="157"/>
        <end position="177"/>
    </location>
</feature>
<reference evidence="9 10" key="1">
    <citation type="submission" date="2016-08" db="EMBL/GenBank/DDBJ databases">
        <authorList>
            <person name="Seilhamer J.J."/>
        </authorList>
    </citation>
    <scope>NUCLEOTIDE SEQUENCE [LARGE SCALE GENOMIC DNA]</scope>
    <source>
        <strain evidence="9 10">DX4</strain>
    </source>
</reference>
<dbReference type="Gene3D" id="1.20.1540.10">
    <property type="entry name" value="Rhomboid-like"/>
    <property type="match status" value="1"/>
</dbReference>
<feature type="transmembrane region" description="Helical" evidence="7">
    <location>
        <begin position="316"/>
        <end position="334"/>
    </location>
</feature>
<feature type="domain" description="Peptidase S54 rhomboid" evidence="8">
    <location>
        <begin position="198"/>
        <end position="334"/>
    </location>
</feature>
<evidence type="ECO:0000256" key="7">
    <source>
        <dbReference type="SAM" id="Phobius"/>
    </source>
</evidence>
<dbReference type="InterPro" id="IPR050925">
    <property type="entry name" value="Rhomboid_protease_S54"/>
</dbReference>
<comment type="similarity">
    <text evidence="2">Belongs to the peptidase S54 family.</text>
</comment>
<dbReference type="AlphaFoldDB" id="A0A1D7QPC1"/>
<evidence type="ECO:0000313" key="10">
    <source>
        <dbReference type="Proteomes" id="UP000094313"/>
    </source>
</evidence>
<evidence type="ECO:0000313" key="9">
    <source>
        <dbReference type="EMBL" id="AOM80526.1"/>
    </source>
</evidence>
<dbReference type="KEGG" id="psty:BFS30_27230"/>
<dbReference type="InterPro" id="IPR035952">
    <property type="entry name" value="Rhomboid-like_sf"/>
</dbReference>
<keyword evidence="3 7" id="KW-0812">Transmembrane</keyword>
<feature type="transmembrane region" description="Helical" evidence="7">
    <location>
        <begin position="293"/>
        <end position="310"/>
    </location>
</feature>